<gene>
    <name evidence="1" type="ORF">GCM10010862_14750</name>
</gene>
<organism evidence="1 2">
    <name type="scientific">Devosia nitrariae</name>
    <dbReference type="NCBI Taxonomy" id="2071872"/>
    <lineage>
        <taxon>Bacteria</taxon>
        <taxon>Pseudomonadati</taxon>
        <taxon>Pseudomonadota</taxon>
        <taxon>Alphaproteobacteria</taxon>
        <taxon>Hyphomicrobiales</taxon>
        <taxon>Devosiaceae</taxon>
        <taxon>Devosia</taxon>
    </lineage>
</organism>
<proteinExistence type="predicted"/>
<keyword evidence="2" id="KW-1185">Reference proteome</keyword>
<dbReference type="RefSeq" id="WP_284339649.1">
    <property type="nucleotide sequence ID" value="NZ_BSNS01000007.1"/>
</dbReference>
<accession>A0ABQ5W2Z1</accession>
<reference evidence="2" key="1">
    <citation type="journal article" date="2019" name="Int. J. Syst. Evol. Microbiol.">
        <title>The Global Catalogue of Microorganisms (GCM) 10K type strain sequencing project: providing services to taxonomists for standard genome sequencing and annotation.</title>
        <authorList>
            <consortium name="The Broad Institute Genomics Platform"/>
            <consortium name="The Broad Institute Genome Sequencing Center for Infectious Disease"/>
            <person name="Wu L."/>
            <person name="Ma J."/>
        </authorList>
    </citation>
    <scope>NUCLEOTIDE SEQUENCE [LARGE SCALE GENOMIC DNA]</scope>
    <source>
        <strain evidence="2">NBRC 112416</strain>
    </source>
</reference>
<protein>
    <submittedName>
        <fullName evidence="1">Uncharacterized protein</fullName>
    </submittedName>
</protein>
<evidence type="ECO:0000313" key="2">
    <source>
        <dbReference type="Proteomes" id="UP001156691"/>
    </source>
</evidence>
<dbReference type="Proteomes" id="UP001156691">
    <property type="component" value="Unassembled WGS sequence"/>
</dbReference>
<dbReference type="EMBL" id="BSNS01000007">
    <property type="protein sequence ID" value="GLQ54216.1"/>
    <property type="molecule type" value="Genomic_DNA"/>
</dbReference>
<evidence type="ECO:0000313" key="1">
    <source>
        <dbReference type="EMBL" id="GLQ54216.1"/>
    </source>
</evidence>
<sequence>MSHEEAPKLAEPVFALPVPLEPQAPRPSLLRTSAAVEFLSQLLAARSRLDPQRVLRRAPIDIALDAYRTGSAITVRRMPTGYRKTLVI</sequence>
<name>A0ABQ5W2Z1_9HYPH</name>
<comment type="caution">
    <text evidence="1">The sequence shown here is derived from an EMBL/GenBank/DDBJ whole genome shotgun (WGS) entry which is preliminary data.</text>
</comment>